<dbReference type="AlphaFoldDB" id="A0A6A2Z5D2"/>
<proteinExistence type="inferred from homology"/>
<dbReference type="SUPFAM" id="SSF47616">
    <property type="entry name" value="GST C-terminal domain-like"/>
    <property type="match status" value="1"/>
</dbReference>
<evidence type="ECO:0000259" key="8">
    <source>
        <dbReference type="PROSITE" id="PS50405"/>
    </source>
</evidence>
<dbReference type="EMBL" id="VEPZ02001209">
    <property type="protein sequence ID" value="KAE8686907.1"/>
    <property type="molecule type" value="Genomic_DNA"/>
</dbReference>
<sequence length="237" mass="26415">MARSEVKVLGTWASQFAMRPRIALNLKSVNYEFIEEKKLLEDKSQLLLQSNPVYKKVPVFFHGDNKPICESLIIVQYIDETWSSGPSILPTDPYERAVSRFWAAYLDNTWYPAVQSLGIPQGEEAKKAAMALVEEGVALMEEAFGKCSKGKAFFGGDEIGYLDIAFGSYLGWLRVAEKFNGKKLMDEAKTPTLVNWAESFCSHAAVKDFMPDTDKLAEYANIVIAKIIALGVAPETL</sequence>
<reference evidence="9" key="1">
    <citation type="submission" date="2019-09" db="EMBL/GenBank/DDBJ databases">
        <title>Draft genome information of white flower Hibiscus syriacus.</title>
        <authorList>
            <person name="Kim Y.-M."/>
        </authorList>
    </citation>
    <scope>NUCLEOTIDE SEQUENCE [LARGE SCALE GENOMIC DNA]</scope>
    <source>
        <strain evidence="9">YM2019G1</strain>
    </source>
</reference>
<keyword evidence="3" id="KW-0216">Detoxification</keyword>
<dbReference type="Gene3D" id="1.20.1050.10">
    <property type="match status" value="1"/>
</dbReference>
<dbReference type="PANTHER" id="PTHR11260:SF615">
    <property type="entry name" value="GLUTATHIONE S-TRANSFERASE U17"/>
    <property type="match status" value="1"/>
</dbReference>
<evidence type="ECO:0000313" key="9">
    <source>
        <dbReference type="EMBL" id="KAE8686907.1"/>
    </source>
</evidence>
<dbReference type="EC" id="2.5.1.18" evidence="2"/>
<keyword evidence="10" id="KW-1185">Reference proteome</keyword>
<evidence type="ECO:0000256" key="4">
    <source>
        <dbReference type="ARBA" id="ARBA00022679"/>
    </source>
</evidence>
<comment type="catalytic activity">
    <reaction evidence="6">
        <text>RX + glutathione = an S-substituted glutathione + a halide anion + H(+)</text>
        <dbReference type="Rhea" id="RHEA:16437"/>
        <dbReference type="ChEBI" id="CHEBI:15378"/>
        <dbReference type="ChEBI" id="CHEBI:16042"/>
        <dbReference type="ChEBI" id="CHEBI:17792"/>
        <dbReference type="ChEBI" id="CHEBI:57925"/>
        <dbReference type="ChEBI" id="CHEBI:90779"/>
        <dbReference type="EC" id="2.5.1.18"/>
    </reaction>
</comment>
<dbReference type="CDD" id="cd03058">
    <property type="entry name" value="GST_N_Tau"/>
    <property type="match status" value="1"/>
</dbReference>
<dbReference type="CDD" id="cd03185">
    <property type="entry name" value="GST_C_Tau"/>
    <property type="match status" value="1"/>
</dbReference>
<dbReference type="SFLD" id="SFLDG01152">
    <property type="entry name" value="Main.3:_Omega-_and_Tau-like"/>
    <property type="match status" value="1"/>
</dbReference>
<evidence type="ECO:0000256" key="6">
    <source>
        <dbReference type="ARBA" id="ARBA00047960"/>
    </source>
</evidence>
<dbReference type="InterPro" id="IPR004045">
    <property type="entry name" value="Glutathione_S-Trfase_N"/>
</dbReference>
<dbReference type="FunFam" id="1.20.1050.10:FF:000016">
    <property type="entry name" value="Glutathione S-transferase U9"/>
    <property type="match status" value="1"/>
</dbReference>
<dbReference type="GO" id="GO:0006749">
    <property type="term" value="P:glutathione metabolic process"/>
    <property type="evidence" value="ECO:0007669"/>
    <property type="project" value="InterPro"/>
</dbReference>
<dbReference type="PANTHER" id="PTHR11260">
    <property type="entry name" value="GLUTATHIONE S-TRANSFERASE, GST, SUPERFAMILY, GST DOMAIN CONTAINING"/>
    <property type="match status" value="1"/>
</dbReference>
<dbReference type="InterPro" id="IPR004046">
    <property type="entry name" value="GST_C"/>
</dbReference>
<dbReference type="Pfam" id="PF00043">
    <property type="entry name" value="GST_C"/>
    <property type="match status" value="1"/>
</dbReference>
<feature type="domain" description="GST N-terminal" evidence="7">
    <location>
        <begin position="4"/>
        <end position="86"/>
    </location>
</feature>
<protein>
    <recommendedName>
        <fullName evidence="2">glutathione transferase</fullName>
        <ecNumber evidence="2">2.5.1.18</ecNumber>
    </recommendedName>
</protein>
<feature type="domain" description="GST C-terminal" evidence="8">
    <location>
        <begin position="92"/>
        <end position="223"/>
    </location>
</feature>
<gene>
    <name evidence="9" type="ORF">F3Y22_tig00111027pilonHSYRG00476</name>
</gene>
<dbReference type="SFLD" id="SFLDG00358">
    <property type="entry name" value="Main_(cytGST)"/>
    <property type="match status" value="1"/>
</dbReference>
<dbReference type="GO" id="GO:0005829">
    <property type="term" value="C:cytosol"/>
    <property type="evidence" value="ECO:0007669"/>
    <property type="project" value="UniProtKB-SubCell"/>
</dbReference>
<comment type="caution">
    <text evidence="9">The sequence shown here is derived from an EMBL/GenBank/DDBJ whole genome shotgun (WGS) entry which is preliminary data.</text>
</comment>
<dbReference type="Proteomes" id="UP000436088">
    <property type="component" value="Unassembled WGS sequence"/>
</dbReference>
<dbReference type="InterPro" id="IPR036249">
    <property type="entry name" value="Thioredoxin-like_sf"/>
</dbReference>
<evidence type="ECO:0000256" key="3">
    <source>
        <dbReference type="ARBA" id="ARBA00022575"/>
    </source>
</evidence>
<dbReference type="InterPro" id="IPR045074">
    <property type="entry name" value="GST_C_Tau"/>
</dbReference>
<evidence type="ECO:0000256" key="1">
    <source>
        <dbReference type="ARBA" id="ARBA00004514"/>
    </source>
</evidence>
<accession>A0A6A2Z5D2</accession>
<organism evidence="9 10">
    <name type="scientific">Hibiscus syriacus</name>
    <name type="common">Rose of Sharon</name>
    <dbReference type="NCBI Taxonomy" id="106335"/>
    <lineage>
        <taxon>Eukaryota</taxon>
        <taxon>Viridiplantae</taxon>
        <taxon>Streptophyta</taxon>
        <taxon>Embryophyta</taxon>
        <taxon>Tracheophyta</taxon>
        <taxon>Spermatophyta</taxon>
        <taxon>Magnoliopsida</taxon>
        <taxon>eudicotyledons</taxon>
        <taxon>Gunneridae</taxon>
        <taxon>Pentapetalae</taxon>
        <taxon>rosids</taxon>
        <taxon>malvids</taxon>
        <taxon>Malvales</taxon>
        <taxon>Malvaceae</taxon>
        <taxon>Malvoideae</taxon>
        <taxon>Hibiscus</taxon>
    </lineage>
</organism>
<dbReference type="FunFam" id="3.40.30.10:FF:000044">
    <property type="entry name" value="Glutathione S-transferase GSTU6"/>
    <property type="match status" value="1"/>
</dbReference>
<dbReference type="SUPFAM" id="SSF52833">
    <property type="entry name" value="Thioredoxin-like"/>
    <property type="match status" value="1"/>
</dbReference>
<dbReference type="SFLD" id="SFLDS00019">
    <property type="entry name" value="Glutathione_Transferase_(cytos"/>
    <property type="match status" value="1"/>
</dbReference>
<dbReference type="InterPro" id="IPR045073">
    <property type="entry name" value="Omega/Tau-like"/>
</dbReference>
<evidence type="ECO:0000259" key="7">
    <source>
        <dbReference type="PROSITE" id="PS50404"/>
    </source>
</evidence>
<dbReference type="PROSITE" id="PS50404">
    <property type="entry name" value="GST_NTER"/>
    <property type="match status" value="1"/>
</dbReference>
<dbReference type="PROSITE" id="PS50405">
    <property type="entry name" value="GST_CTER"/>
    <property type="match status" value="1"/>
</dbReference>
<evidence type="ECO:0000256" key="5">
    <source>
        <dbReference type="ARBA" id="ARBA00025743"/>
    </source>
</evidence>
<comment type="similarity">
    <text evidence="5">Belongs to the GST superfamily. Tau family.</text>
</comment>
<keyword evidence="4" id="KW-0808">Transferase</keyword>
<dbReference type="OrthoDB" id="4951845at2759"/>
<dbReference type="GO" id="GO:0004364">
    <property type="term" value="F:glutathione transferase activity"/>
    <property type="evidence" value="ECO:0007669"/>
    <property type="project" value="UniProtKB-EC"/>
</dbReference>
<dbReference type="Pfam" id="PF02798">
    <property type="entry name" value="GST_N"/>
    <property type="match status" value="1"/>
</dbReference>
<dbReference type="InterPro" id="IPR040079">
    <property type="entry name" value="Glutathione_S-Trfase"/>
</dbReference>
<dbReference type="GO" id="GO:0009407">
    <property type="term" value="P:toxin catabolic process"/>
    <property type="evidence" value="ECO:0007669"/>
    <property type="project" value="UniProtKB-ARBA"/>
</dbReference>
<dbReference type="Gene3D" id="3.40.30.10">
    <property type="entry name" value="Glutaredoxin"/>
    <property type="match status" value="1"/>
</dbReference>
<evidence type="ECO:0000313" key="10">
    <source>
        <dbReference type="Proteomes" id="UP000436088"/>
    </source>
</evidence>
<name>A0A6A2Z5D2_HIBSY</name>
<dbReference type="InterPro" id="IPR010987">
    <property type="entry name" value="Glutathione-S-Trfase_C-like"/>
</dbReference>
<dbReference type="InterPro" id="IPR036282">
    <property type="entry name" value="Glutathione-S-Trfase_C_sf"/>
</dbReference>
<evidence type="ECO:0000256" key="2">
    <source>
        <dbReference type="ARBA" id="ARBA00012452"/>
    </source>
</evidence>
<comment type="subcellular location">
    <subcellularLocation>
        <location evidence="1">Cytoplasm</location>
        <location evidence="1">Cytosol</location>
    </subcellularLocation>
</comment>